<evidence type="ECO:0000313" key="2">
    <source>
        <dbReference type="Proteomes" id="UP000598146"/>
    </source>
</evidence>
<dbReference type="EMBL" id="JADQTO010000031">
    <property type="protein sequence ID" value="MBG0567816.1"/>
    <property type="molecule type" value="Genomic_DNA"/>
</dbReference>
<dbReference type="Proteomes" id="UP000598146">
    <property type="component" value="Unassembled WGS sequence"/>
</dbReference>
<evidence type="ECO:0000313" key="1">
    <source>
        <dbReference type="EMBL" id="MBG0567816.1"/>
    </source>
</evidence>
<sequence>MAAVHRARAAVLAGRSTVAGVPIAAELVSGWAGVQPVALRTLYRAFAAEVTPAAAAAASDGDRARRSKLVYLRRRPPGATRCGRATTRTCRFWCCRRAGRRSRPG</sequence>
<protein>
    <submittedName>
        <fullName evidence="1">Uncharacterized protein</fullName>
    </submittedName>
</protein>
<proteinExistence type="predicted"/>
<keyword evidence="2" id="KW-1185">Reference proteome</keyword>
<dbReference type="AlphaFoldDB" id="A0A931CIM7"/>
<name>A0A931CIM7_9ACTN</name>
<organism evidence="1 2">
    <name type="scientific">Actinoplanes aureus</name>
    <dbReference type="NCBI Taxonomy" id="2792083"/>
    <lineage>
        <taxon>Bacteria</taxon>
        <taxon>Bacillati</taxon>
        <taxon>Actinomycetota</taxon>
        <taxon>Actinomycetes</taxon>
        <taxon>Micromonosporales</taxon>
        <taxon>Micromonosporaceae</taxon>
        <taxon>Actinoplanes</taxon>
    </lineage>
</organism>
<comment type="caution">
    <text evidence="1">The sequence shown here is derived from an EMBL/GenBank/DDBJ whole genome shotgun (WGS) entry which is preliminary data.</text>
</comment>
<gene>
    <name evidence="1" type="ORF">I4J89_40890</name>
</gene>
<accession>A0A931CIM7</accession>
<reference evidence="1" key="1">
    <citation type="submission" date="2020-11" db="EMBL/GenBank/DDBJ databases">
        <title>Isolation and identification of active actinomycetes.</title>
        <authorList>
            <person name="Sun X."/>
        </authorList>
    </citation>
    <scope>NUCLEOTIDE SEQUENCE</scope>
    <source>
        <strain evidence="1">NEAU-A11</strain>
    </source>
</reference>
<dbReference type="RefSeq" id="WP_196419594.1">
    <property type="nucleotide sequence ID" value="NZ_JADQTO010000031.1"/>
</dbReference>